<dbReference type="EMBL" id="AGZR01000003">
    <property type="protein sequence ID" value="EPD33805.1"/>
    <property type="molecule type" value="Genomic_DNA"/>
</dbReference>
<evidence type="ECO:0000313" key="1">
    <source>
        <dbReference type="EMBL" id="EPD33805.1"/>
    </source>
</evidence>
<dbReference type="RefSeq" id="WP_016455077.1">
    <property type="nucleotide sequence ID" value="NZ_KE150269.1"/>
</dbReference>
<proteinExistence type="predicted"/>
<dbReference type="Proteomes" id="UP000014417">
    <property type="component" value="Unassembled WGS sequence"/>
</dbReference>
<gene>
    <name evidence="1" type="ORF">HMPREF9306_00219</name>
</gene>
<comment type="caution">
    <text evidence="1">The sequence shown here is derived from an EMBL/GenBank/DDBJ whole genome shotgun (WGS) entry which is preliminary data.</text>
</comment>
<keyword evidence="2" id="KW-1185">Reference proteome</keyword>
<name>S2W6D7_9ACTN</name>
<dbReference type="OrthoDB" id="3235220at2"/>
<accession>S2W6D7</accession>
<evidence type="ECO:0000313" key="2">
    <source>
        <dbReference type="Proteomes" id="UP000014417"/>
    </source>
</evidence>
<reference evidence="1 2" key="1">
    <citation type="submission" date="2013-04" db="EMBL/GenBank/DDBJ databases">
        <title>The Genome Sequence of Propionimicrobium lymphophilum ACS-093-V-SCH5.</title>
        <authorList>
            <consortium name="The Broad Institute Genomics Platform"/>
            <person name="Earl A."/>
            <person name="Ward D."/>
            <person name="Feldgarden M."/>
            <person name="Gevers D."/>
            <person name="Saerens B."/>
            <person name="Vaneechoutte M."/>
            <person name="Walker B."/>
            <person name="Young S."/>
            <person name="Zeng Q."/>
            <person name="Gargeya S."/>
            <person name="Fitzgerald M."/>
            <person name="Haas B."/>
            <person name="Abouelleil A."/>
            <person name="Allen A.W."/>
            <person name="Alvarado L."/>
            <person name="Arachchi H.M."/>
            <person name="Berlin A.M."/>
            <person name="Chapman S.B."/>
            <person name="Gainer-Dewar J."/>
            <person name="Goldberg J."/>
            <person name="Griggs A."/>
            <person name="Gujja S."/>
            <person name="Hansen M."/>
            <person name="Howarth C."/>
            <person name="Imamovic A."/>
            <person name="Ireland A."/>
            <person name="Larimer J."/>
            <person name="McCowan C."/>
            <person name="Murphy C."/>
            <person name="Pearson M."/>
            <person name="Poon T.W."/>
            <person name="Priest M."/>
            <person name="Roberts A."/>
            <person name="Saif S."/>
            <person name="Shea T."/>
            <person name="Sisk P."/>
            <person name="Sykes S."/>
            <person name="Wortman J."/>
            <person name="Nusbaum C."/>
            <person name="Birren B."/>
        </authorList>
    </citation>
    <scope>NUCLEOTIDE SEQUENCE [LARGE SCALE GENOMIC DNA]</scope>
    <source>
        <strain evidence="1 2">ACS-093-V-SCH5</strain>
    </source>
</reference>
<dbReference type="HOGENOM" id="CLU_147241_0_0_11"/>
<protein>
    <submittedName>
        <fullName evidence="1">Uncharacterized protein</fullName>
    </submittedName>
</protein>
<dbReference type="AlphaFoldDB" id="S2W6D7"/>
<dbReference type="STRING" id="883161.HMPREF9306_00219"/>
<organism evidence="1 2">
    <name type="scientific">Propionimicrobium lymphophilum ACS-093-V-SCH5</name>
    <dbReference type="NCBI Taxonomy" id="883161"/>
    <lineage>
        <taxon>Bacteria</taxon>
        <taxon>Bacillati</taxon>
        <taxon>Actinomycetota</taxon>
        <taxon>Actinomycetes</taxon>
        <taxon>Propionibacteriales</taxon>
        <taxon>Propionibacteriaceae</taxon>
        <taxon>Propionimicrobium</taxon>
    </lineage>
</organism>
<sequence>MSAATIHKLGPGQLTFGETGAPTEFGVKTSSVTLTPDVDDGDEINVLSGDDVSDDAAINWKLEGEIYQTFDKESLLLWCNENNGKVLPFTFKPRSDQPLTCKGKATIRPLPIGGNVKERNTSKFEFKASDVTITAGGVSEHA</sequence>